<dbReference type="SUPFAM" id="SSF52266">
    <property type="entry name" value="SGNH hydrolase"/>
    <property type="match status" value="1"/>
</dbReference>
<reference evidence="2 3" key="1">
    <citation type="submission" date="2024-09" db="EMBL/GenBank/DDBJ databases">
        <authorList>
            <person name="Sun Q."/>
            <person name="Mori K."/>
        </authorList>
    </citation>
    <scope>NUCLEOTIDE SEQUENCE [LARGE SCALE GENOMIC DNA]</scope>
    <source>
        <strain evidence="2 3">ATCC 51272</strain>
    </source>
</reference>
<dbReference type="RefSeq" id="WP_027951529.1">
    <property type="nucleotide sequence ID" value="NZ_JADU01000001.1"/>
</dbReference>
<evidence type="ECO:0000313" key="3">
    <source>
        <dbReference type="Proteomes" id="UP001589688"/>
    </source>
</evidence>
<dbReference type="EMBL" id="JBHLZF010000002">
    <property type="protein sequence ID" value="MFB9897808.1"/>
    <property type="molecule type" value="Genomic_DNA"/>
</dbReference>
<gene>
    <name evidence="2" type="ORF">ACFFK8_08385</name>
</gene>
<dbReference type="InterPro" id="IPR013830">
    <property type="entry name" value="SGNH_hydro"/>
</dbReference>
<accession>A0ABV5ZK96</accession>
<proteinExistence type="predicted"/>
<dbReference type="Gene3D" id="3.40.50.1110">
    <property type="entry name" value="SGNH hydrolase"/>
    <property type="match status" value="1"/>
</dbReference>
<dbReference type="GO" id="GO:0016787">
    <property type="term" value="F:hydrolase activity"/>
    <property type="evidence" value="ECO:0007669"/>
    <property type="project" value="UniProtKB-KW"/>
</dbReference>
<evidence type="ECO:0000313" key="2">
    <source>
        <dbReference type="EMBL" id="MFB9897808.1"/>
    </source>
</evidence>
<sequence length="825" mass="89189">MSTIVELRQRAATLKAKYQKESITPEELGRLHEDTLDYIADMERRDGSLGVKKTYASKAEMDADMAPVGTNGKAMRYGQLAVIRSADNENGNIYAWQKPGWLLVGNLNEGKVVDDLVTGGSNVPLSAEQGKLLGGRVSDNEAAIKAEVARAKAVEKVNATAISDETARAQGVESTHASALIEEVTRAKAAEATIMDSVVENRVIYDASPNGETYADCSMCLAAVDAALSAMAKKYVKQVTYMGTDGAVKQYRRKTVEWSANPDDWENTGNAGAFDDRKSRIGADTLQEAIDNIDRAKVVYDLENVVGKTVGALINPVTGEIMPSGSDWPCSDYLPVSPYETLVVSGMKPGNDSTASYAFYDASRKPVSMGNVKDGAIAMKMTVPGDARYAVFASLGSTWSYTLTVLQRKNAMTARELYSRVKALEADKEDVDTRLDMGWNAASGASKRVRKVYGTMENMKATDLSYMYIDAFRHVAVLKAVKTRSAVSGEVYILAGMPEPDSPYIRLVRKYKVTLDGTSTDVSGEKIIINMGECVGFYGANVIGMHDEPSYNLPKTMYYRPGDSFAGDVFTDNNPLHSSLNVQLVFDELGNFSDSSFLQDRKVAFLGDSITYGGLYTTAFSALTGCKVLNYGRNGSHLAKNVLSDTANAMEARVGSMADDADMVVVFGGTNDFGHASGINSGFGGTPPFGSFVDGANDGRLTFCAGVHRLCRNLRAKYGNRPVAIMTPLHHGTTLDTREYVVDGDGSLHEGANADSGKTFREYVDMIKEIAAYWSIPVMDAYSESGLNPICDASKFSDGLHLNQSGADILAKWMVGKTEQIWSSA</sequence>
<keyword evidence="3" id="KW-1185">Reference proteome</keyword>
<dbReference type="Pfam" id="PF13472">
    <property type="entry name" value="Lipase_GDSL_2"/>
    <property type="match status" value="1"/>
</dbReference>
<comment type="caution">
    <text evidence="2">The sequence shown here is derived from an EMBL/GenBank/DDBJ whole genome shotgun (WGS) entry which is preliminary data.</text>
</comment>
<evidence type="ECO:0000259" key="1">
    <source>
        <dbReference type="Pfam" id="PF13472"/>
    </source>
</evidence>
<name>A0ABV5ZK96_9BACT</name>
<organism evidence="2 3">
    <name type="scientific">Hallella seregens ATCC 51272</name>
    <dbReference type="NCBI Taxonomy" id="1336250"/>
    <lineage>
        <taxon>Bacteria</taxon>
        <taxon>Pseudomonadati</taxon>
        <taxon>Bacteroidota</taxon>
        <taxon>Bacteroidia</taxon>
        <taxon>Bacteroidales</taxon>
        <taxon>Prevotellaceae</taxon>
        <taxon>Hallella</taxon>
    </lineage>
</organism>
<protein>
    <submittedName>
        <fullName evidence="2">SGNH/GDSL hydrolase family protein</fullName>
    </submittedName>
</protein>
<feature type="domain" description="SGNH hydrolase-type esterase" evidence="1">
    <location>
        <begin position="605"/>
        <end position="808"/>
    </location>
</feature>
<keyword evidence="2" id="KW-0378">Hydrolase</keyword>
<dbReference type="Proteomes" id="UP001589688">
    <property type="component" value="Unassembled WGS sequence"/>
</dbReference>
<dbReference type="InterPro" id="IPR036514">
    <property type="entry name" value="SGNH_hydro_sf"/>
</dbReference>
<dbReference type="CDD" id="cd00229">
    <property type="entry name" value="SGNH_hydrolase"/>
    <property type="match status" value="1"/>
</dbReference>